<evidence type="ECO:0000313" key="1">
    <source>
        <dbReference type="EMBL" id="KAJ3544383.1"/>
    </source>
</evidence>
<name>A0ACC1SQG9_9HYPO</name>
<dbReference type="EMBL" id="JANRMS010000197">
    <property type="protein sequence ID" value="KAJ3544383.1"/>
    <property type="molecule type" value="Genomic_DNA"/>
</dbReference>
<proteinExistence type="predicted"/>
<accession>A0ACC1SQG9</accession>
<evidence type="ECO:0000313" key="2">
    <source>
        <dbReference type="Proteomes" id="UP001148629"/>
    </source>
</evidence>
<comment type="caution">
    <text evidence="1">The sequence shown here is derived from an EMBL/GenBank/DDBJ whole genome shotgun (WGS) entry which is preliminary data.</text>
</comment>
<dbReference type="Proteomes" id="UP001148629">
    <property type="component" value="Unassembled WGS sequence"/>
</dbReference>
<organism evidence="1 2">
    <name type="scientific">Fusarium decemcellulare</name>
    <dbReference type="NCBI Taxonomy" id="57161"/>
    <lineage>
        <taxon>Eukaryota</taxon>
        <taxon>Fungi</taxon>
        <taxon>Dikarya</taxon>
        <taxon>Ascomycota</taxon>
        <taxon>Pezizomycotina</taxon>
        <taxon>Sordariomycetes</taxon>
        <taxon>Hypocreomycetidae</taxon>
        <taxon>Hypocreales</taxon>
        <taxon>Nectriaceae</taxon>
        <taxon>Fusarium</taxon>
        <taxon>Fusarium decemcellulare species complex</taxon>
    </lineage>
</organism>
<gene>
    <name evidence="1" type="ORF">NM208_g3077</name>
</gene>
<keyword evidence="2" id="KW-1185">Reference proteome</keyword>
<sequence>MSTSTTSSTAKATPTGPQIQDTIGNWAFQGCWTEALSTRALNQKGYAKDDMTLENCAAFCDGFTYFGAEYGRECYCGNSLNYGSIKATNQNDCYFSCAGDKTEYCGAGNRLQLYRNTLVPTTTSSTSSSSTRTTTSTTTTRPATASAVPGNKNFTMYSCVSEPSNGRLLPRQVLNDGDTMTIDTCLEKCWMYRFAGVEYGRECWCGNSINWEGNSGATPGKNVTMSDCNFRCPGDNLSFCGAGSRINMYINNSTAMSELRRRRRRHWVGVTS</sequence>
<protein>
    <submittedName>
        <fullName evidence="1">Uncharacterized protein</fullName>
    </submittedName>
</protein>
<reference evidence="1" key="1">
    <citation type="submission" date="2022-08" db="EMBL/GenBank/DDBJ databases">
        <title>Genome Sequence of Fusarium decemcellulare.</title>
        <authorList>
            <person name="Buettner E."/>
        </authorList>
    </citation>
    <scope>NUCLEOTIDE SEQUENCE</scope>
    <source>
        <strain evidence="1">Babe19</strain>
    </source>
</reference>